<reference evidence="9 10" key="1">
    <citation type="submission" date="2018-02" db="EMBL/GenBank/DDBJ databases">
        <title>Comparative genomes isolates from brazilian mangrove.</title>
        <authorList>
            <person name="Araujo J.E."/>
            <person name="Taketani R.G."/>
            <person name="Silva M.C.P."/>
            <person name="Loureco M.V."/>
            <person name="Andreote F.D."/>
        </authorList>
    </citation>
    <scope>NUCLEOTIDE SEQUENCE [LARGE SCALE GENOMIC DNA]</scope>
    <source>
        <strain evidence="9 10">NAP PRIS-MGV</strain>
    </source>
</reference>
<dbReference type="GO" id="GO:0005737">
    <property type="term" value="C:cytoplasm"/>
    <property type="evidence" value="ECO:0007669"/>
    <property type="project" value="UniProtKB-SubCell"/>
</dbReference>
<dbReference type="EMBL" id="PUIB01000008">
    <property type="protein sequence ID" value="PQO40685.1"/>
    <property type="molecule type" value="Genomic_DNA"/>
</dbReference>
<sequence>MPLFGNTFSRHCLGSNRIPFEPFLRNHTLNTQKLTGLIAATYTPFHADGSLALSQVGPMVEFLLSSGVQGLYVCGSTGEGMSLTTAERQEIAAAYMDAADGRVPVLVQVGHNSIEDAKALAAHAQEIGVAAISATCPSYFKIDSSATLAASMAEIAAAAPQLPFYYYHIPSLTGSAIDIAQFMQLAGDYIPNLVGLKYTDTKLFEFQECQAIDGGRYDIVWGADEMLLGALASGAQAAIGSTYNVAAPLYAKLIEAFEANDLPLARALQLQSIEFIRIMGRFPFHSATKELLRMLGHDLGTCRLPQRGLTPDEVETLRSKLASSTYFSTVLAQLASEDA</sequence>
<keyword evidence="3 6" id="KW-0456">Lyase</keyword>
<evidence type="ECO:0000256" key="8">
    <source>
        <dbReference type="PIRSR" id="PIRSR001365-2"/>
    </source>
</evidence>
<feature type="active site" description="Schiff-base intermediate with substrate" evidence="7">
    <location>
        <position position="197"/>
    </location>
</feature>
<dbReference type="PIRSF" id="PIRSF001365">
    <property type="entry name" value="DHDPS"/>
    <property type="match status" value="1"/>
</dbReference>
<dbReference type="GO" id="GO:0016829">
    <property type="term" value="F:lyase activity"/>
    <property type="evidence" value="ECO:0007669"/>
    <property type="project" value="UniProtKB-KW"/>
</dbReference>
<evidence type="ECO:0000313" key="10">
    <source>
        <dbReference type="Proteomes" id="UP000239388"/>
    </source>
</evidence>
<evidence type="ECO:0000256" key="4">
    <source>
        <dbReference type="ARBA" id="ARBA00023270"/>
    </source>
</evidence>
<feature type="binding site" evidence="8">
    <location>
        <position position="239"/>
    </location>
    <ligand>
        <name>pyruvate</name>
        <dbReference type="ChEBI" id="CHEBI:15361"/>
    </ligand>
</feature>
<dbReference type="Pfam" id="PF00701">
    <property type="entry name" value="DHDPS"/>
    <property type="match status" value="1"/>
</dbReference>
<evidence type="ECO:0000256" key="3">
    <source>
        <dbReference type="ARBA" id="ARBA00023239"/>
    </source>
</evidence>
<dbReference type="SMART" id="SM01130">
    <property type="entry name" value="DHDPS"/>
    <property type="match status" value="1"/>
</dbReference>
<evidence type="ECO:0000313" key="9">
    <source>
        <dbReference type="EMBL" id="PQO40685.1"/>
    </source>
</evidence>
<proteinExistence type="inferred from homology"/>
<organism evidence="9 10">
    <name type="scientific">Blastopirellula marina</name>
    <dbReference type="NCBI Taxonomy" id="124"/>
    <lineage>
        <taxon>Bacteria</taxon>
        <taxon>Pseudomonadati</taxon>
        <taxon>Planctomycetota</taxon>
        <taxon>Planctomycetia</taxon>
        <taxon>Pirellulales</taxon>
        <taxon>Pirellulaceae</taxon>
        <taxon>Blastopirellula</taxon>
    </lineage>
</organism>
<evidence type="ECO:0000256" key="2">
    <source>
        <dbReference type="ARBA" id="ARBA00022490"/>
    </source>
</evidence>
<keyword evidence="2" id="KW-0963">Cytoplasm</keyword>
<comment type="subcellular location">
    <subcellularLocation>
        <location evidence="1">Cytoplasm</location>
    </subcellularLocation>
</comment>
<evidence type="ECO:0000256" key="5">
    <source>
        <dbReference type="ARBA" id="ARBA00023277"/>
    </source>
</evidence>
<name>A0A2S8G8A3_9BACT</name>
<feature type="binding site" evidence="8">
    <location>
        <position position="77"/>
    </location>
    <ligand>
        <name>pyruvate</name>
        <dbReference type="ChEBI" id="CHEBI:15361"/>
    </ligand>
</feature>
<dbReference type="Gene3D" id="3.20.20.70">
    <property type="entry name" value="Aldolase class I"/>
    <property type="match status" value="1"/>
</dbReference>
<dbReference type="PRINTS" id="PR00146">
    <property type="entry name" value="DHPICSNTHASE"/>
</dbReference>
<dbReference type="InterPro" id="IPR002220">
    <property type="entry name" value="DapA-like"/>
</dbReference>
<dbReference type="SUPFAM" id="SSF51569">
    <property type="entry name" value="Aldolase"/>
    <property type="match status" value="1"/>
</dbReference>
<evidence type="ECO:0000256" key="7">
    <source>
        <dbReference type="PIRSR" id="PIRSR001365-1"/>
    </source>
</evidence>
<keyword evidence="4" id="KW-0704">Schiff base</keyword>
<comment type="caution">
    <text evidence="9">The sequence shown here is derived from an EMBL/GenBank/DDBJ whole genome shotgun (WGS) entry which is preliminary data.</text>
</comment>
<keyword evidence="5" id="KW-0119">Carbohydrate metabolism</keyword>
<dbReference type="OrthoDB" id="9771791at2"/>
<evidence type="ECO:0000256" key="6">
    <source>
        <dbReference type="PIRNR" id="PIRNR001365"/>
    </source>
</evidence>
<evidence type="ECO:0000256" key="1">
    <source>
        <dbReference type="ARBA" id="ARBA00004496"/>
    </source>
</evidence>
<dbReference type="PANTHER" id="PTHR12128:SF21">
    <property type="entry name" value="N-ACETYLNEURAMINATE LYASE"/>
    <property type="match status" value="1"/>
</dbReference>
<dbReference type="Proteomes" id="UP000239388">
    <property type="component" value="Unassembled WGS sequence"/>
</dbReference>
<dbReference type="AlphaFoldDB" id="A0A2S8G8A3"/>
<gene>
    <name evidence="9" type="ORF">C5Y98_05550</name>
</gene>
<accession>A0A2S8G8A3</accession>
<dbReference type="InterPro" id="IPR020624">
    <property type="entry name" value="Schiff_base-form_aldolases_CS"/>
</dbReference>
<feature type="active site" description="Proton donor/acceptor" evidence="7">
    <location>
        <position position="167"/>
    </location>
</feature>
<dbReference type="InterPro" id="IPR013785">
    <property type="entry name" value="Aldolase_TIM"/>
</dbReference>
<dbReference type="PANTHER" id="PTHR12128">
    <property type="entry name" value="DIHYDRODIPICOLINATE SYNTHASE"/>
    <property type="match status" value="1"/>
</dbReference>
<protein>
    <submittedName>
        <fullName evidence="9">N-acetylneuraminate lyase</fullName>
    </submittedName>
</protein>
<dbReference type="PROSITE" id="PS00665">
    <property type="entry name" value="DHDPS_1"/>
    <property type="match status" value="1"/>
</dbReference>
<comment type="similarity">
    <text evidence="6">Belongs to the DapA family.</text>
</comment>